<sequence length="432" mass="48302">MAQAYREAVAEVLPRVARSELAYEEGVAEAVKKLADRGVRVVDYRTGRAAQPDVAVRRHIQTLVKRAATDGTLEACARLGVRLVEVDSHVGARPTHQEWQGRIYGLDGPVEIDGVRYPGLEESGALAGLHEPNCRHSVAPYTPGRAKRWSENPDEEQGLNPEETYRATQRQRYNERVIRAAKREADALTAAGLDDTQARIRLGAAQRRQRSLLKEHPELVRRPARERAYSASGEPLKLRGVEAERLGTKGYVALPSQIAAIEKAGVARKHVLRVIKDEYNDLIGMDAQAKSTALKRCLNIARAEDKRDKLLKKGVQHTVNTGLQKKHIRGERNYEQERANVESGKRETMPSYFLDGTTVEDVQKMILEHAGKGKVRIAERGSWRKQEIVTLDRVIGYDVFKGDVEVPARSVFIHYGKTQVHAVPTSLKESDI</sequence>
<dbReference type="Proteomes" id="UP000700908">
    <property type="component" value="Unassembled WGS sequence"/>
</dbReference>
<accession>A0ABS7MKU9</accession>
<dbReference type="Pfam" id="PF06152">
    <property type="entry name" value="Phage_min_cap2"/>
    <property type="match status" value="1"/>
</dbReference>
<organism evidence="2 3">
    <name type="scientific">Collinsella ureilytica</name>
    <dbReference type="NCBI Taxonomy" id="2869515"/>
    <lineage>
        <taxon>Bacteria</taxon>
        <taxon>Bacillati</taxon>
        <taxon>Actinomycetota</taxon>
        <taxon>Coriobacteriia</taxon>
        <taxon>Coriobacteriales</taxon>
        <taxon>Coriobacteriaceae</taxon>
        <taxon>Collinsella</taxon>
    </lineage>
</organism>
<evidence type="ECO:0000313" key="2">
    <source>
        <dbReference type="EMBL" id="MBY4797902.1"/>
    </source>
</evidence>
<gene>
    <name evidence="2" type="ORF">K6V98_06000</name>
</gene>
<protein>
    <recommendedName>
        <fullName evidence="1">Bacterial toxin 50 domain-containing protein</fullName>
    </recommendedName>
</protein>
<comment type="caution">
    <text evidence="2">The sequence shown here is derived from an EMBL/GenBank/DDBJ whole genome shotgun (WGS) entry which is preliminary data.</text>
</comment>
<dbReference type="RefSeq" id="WP_222199629.1">
    <property type="nucleotide sequence ID" value="NZ_JAIMFO010000007.1"/>
</dbReference>
<feature type="domain" description="Bacterial toxin 50" evidence="1">
    <location>
        <begin position="319"/>
        <end position="424"/>
    </location>
</feature>
<dbReference type="InterPro" id="IPR009319">
    <property type="entry name" value="Phage_A118_VSP1"/>
</dbReference>
<evidence type="ECO:0000259" key="1">
    <source>
        <dbReference type="Pfam" id="PF15542"/>
    </source>
</evidence>
<name>A0ABS7MKU9_9ACTN</name>
<dbReference type="InterPro" id="IPR029100">
    <property type="entry name" value="Ntox50"/>
</dbReference>
<reference evidence="2 3" key="1">
    <citation type="submission" date="2021-08" db="EMBL/GenBank/DDBJ databases">
        <title>Collinsella faecalis sp. nov. isolated from swine faeces.</title>
        <authorList>
            <person name="Oh B.S."/>
            <person name="Lee J.H."/>
        </authorList>
    </citation>
    <scope>NUCLEOTIDE SEQUENCE [LARGE SCALE GENOMIC DNA]</scope>
    <source>
        <strain evidence="2 3">AGMB00827</strain>
    </source>
</reference>
<keyword evidence="3" id="KW-1185">Reference proteome</keyword>
<evidence type="ECO:0000313" key="3">
    <source>
        <dbReference type="Proteomes" id="UP000700908"/>
    </source>
</evidence>
<dbReference type="EMBL" id="JAIMFO010000007">
    <property type="protein sequence ID" value="MBY4797902.1"/>
    <property type="molecule type" value="Genomic_DNA"/>
</dbReference>
<proteinExistence type="predicted"/>
<dbReference type="Pfam" id="PF15542">
    <property type="entry name" value="Ntox50"/>
    <property type="match status" value="1"/>
</dbReference>